<organism evidence="8 9">
    <name type="scientific">Streptomyces endophyticus</name>
    <dbReference type="NCBI Taxonomy" id="714166"/>
    <lineage>
        <taxon>Bacteria</taxon>
        <taxon>Bacillati</taxon>
        <taxon>Actinomycetota</taxon>
        <taxon>Actinomycetes</taxon>
        <taxon>Kitasatosporales</taxon>
        <taxon>Streptomycetaceae</taxon>
        <taxon>Streptomyces</taxon>
    </lineage>
</organism>
<dbReference type="PANTHER" id="PTHR43289:SF34">
    <property type="entry name" value="SERINE_THREONINE-PROTEIN KINASE YBDM-RELATED"/>
    <property type="match status" value="1"/>
</dbReference>
<dbReference type="InterPro" id="IPR002372">
    <property type="entry name" value="PQQ_rpt_dom"/>
</dbReference>
<reference evidence="8 9" key="1">
    <citation type="submission" date="2022-10" db="EMBL/GenBank/DDBJ databases">
        <authorList>
            <person name="Xie J."/>
            <person name="Shen N."/>
        </authorList>
    </citation>
    <scope>NUCLEOTIDE SEQUENCE [LARGE SCALE GENOMIC DNA]</scope>
    <source>
        <strain evidence="8 9">YIM65594</strain>
    </source>
</reference>
<sequence>MPTALTHDDPVHLGPFRLVGRLGSGGMGTVYVARTAGGRTVAVKTMHAGLASDQAGRTRFRLEIDAARVIGGQFGAKVVDADPLAETPWLATEYVLGPPLDEAVETGGPMPETTVRALGAALCGALGQLHRSDVVHRDLKPSNILVTAYGPKVIDFGIARAIGDDRLTRVGSAVGTPAFMSPEQATGQEHGPAGDVFALAGVLVFAARGSGPFGNGQAADLLYRVRYGEPDLTGVPAGLVPVLARCLDKDPARRPTTYELSAQLHTRAGEFADHLSPALLGDIGRRATDVWQIAPPRLPAPPAHTLPQTTTSVNATGSGPVSRRRFLAAGGVLGVGAVAAAGAWWWTGHSAEEEQKKATDPMARDTRNRRDLEPLWKDEGYFETSVVDGGKSMIPAIADGVAVAMRGYARGLALSDGAKKWDDHIGSGWQWAAADGKLYHLSYNVYEDDRAGAPVTLETIAPRTGKKVKTLARLADTTDHLEGNQLLCVADDMAYVAVGKGKGDKLGYGGAQKWTLRAVNCRTGKTAWSRPLPKRDELDQSMHILGAKVAGGRLVTYQQMKEDEPHIVVRDVKTGGILWNVPYLVDDVATLWAGIAADDTHLYIGGTRLRAVRLKDGKAQWQTPEGRAFGPPTLDGGVVYAVGEGVGLAAYRASGGERLWVEKDGSADEQSRAWRPLVGKQCAYYRNGAQLRAVDLKNHGVAWTYKTDGDRFYANPERTRILSLSDNAKLAAYPMK</sequence>
<dbReference type="RefSeq" id="WP_326014424.1">
    <property type="nucleotide sequence ID" value="NZ_JAOZYC010000019.1"/>
</dbReference>
<evidence type="ECO:0000256" key="5">
    <source>
        <dbReference type="PROSITE-ProRule" id="PRU10141"/>
    </source>
</evidence>
<dbReference type="GO" id="GO:0016301">
    <property type="term" value="F:kinase activity"/>
    <property type="evidence" value="ECO:0007669"/>
    <property type="project" value="UniProtKB-KW"/>
</dbReference>
<dbReference type="SUPFAM" id="SSF50998">
    <property type="entry name" value="Quinoprotein alcohol dehydrogenase-like"/>
    <property type="match status" value="1"/>
</dbReference>
<evidence type="ECO:0000256" key="3">
    <source>
        <dbReference type="ARBA" id="ARBA00022777"/>
    </source>
</evidence>
<evidence type="ECO:0000313" key="9">
    <source>
        <dbReference type="Proteomes" id="UP001354931"/>
    </source>
</evidence>
<dbReference type="InterPro" id="IPR008271">
    <property type="entry name" value="Ser/Thr_kinase_AS"/>
</dbReference>
<dbReference type="InterPro" id="IPR011047">
    <property type="entry name" value="Quinoprotein_ADH-like_sf"/>
</dbReference>
<dbReference type="Gene3D" id="3.30.200.20">
    <property type="entry name" value="Phosphorylase Kinase, domain 1"/>
    <property type="match status" value="1"/>
</dbReference>
<evidence type="ECO:0000256" key="6">
    <source>
        <dbReference type="SAM" id="MobiDB-lite"/>
    </source>
</evidence>
<accession>A0ABU6EYU2</accession>
<proteinExistence type="predicted"/>
<dbReference type="PANTHER" id="PTHR43289">
    <property type="entry name" value="MITOGEN-ACTIVATED PROTEIN KINASE KINASE KINASE 20-RELATED"/>
    <property type="match status" value="1"/>
</dbReference>
<dbReference type="InterPro" id="IPR000719">
    <property type="entry name" value="Prot_kinase_dom"/>
</dbReference>
<evidence type="ECO:0000256" key="1">
    <source>
        <dbReference type="ARBA" id="ARBA00022679"/>
    </source>
</evidence>
<dbReference type="SUPFAM" id="SSF56112">
    <property type="entry name" value="Protein kinase-like (PK-like)"/>
    <property type="match status" value="1"/>
</dbReference>
<dbReference type="InterPro" id="IPR017441">
    <property type="entry name" value="Protein_kinase_ATP_BS"/>
</dbReference>
<keyword evidence="4 5" id="KW-0067">ATP-binding</keyword>
<keyword evidence="1" id="KW-0808">Transferase</keyword>
<dbReference type="Pfam" id="PF00069">
    <property type="entry name" value="Pkinase"/>
    <property type="match status" value="1"/>
</dbReference>
<feature type="binding site" evidence="5">
    <location>
        <position position="44"/>
    </location>
    <ligand>
        <name>ATP</name>
        <dbReference type="ChEBI" id="CHEBI:30616"/>
    </ligand>
</feature>
<feature type="region of interest" description="Disordered" evidence="6">
    <location>
        <begin position="298"/>
        <end position="320"/>
    </location>
</feature>
<dbReference type="Gene3D" id="2.130.10.10">
    <property type="entry name" value="YVTN repeat-like/Quinoprotein amine dehydrogenase"/>
    <property type="match status" value="1"/>
</dbReference>
<dbReference type="PROSITE" id="PS00108">
    <property type="entry name" value="PROTEIN_KINASE_ST"/>
    <property type="match status" value="1"/>
</dbReference>
<name>A0ABU6EYU2_9ACTN</name>
<evidence type="ECO:0000313" key="8">
    <source>
        <dbReference type="EMBL" id="MEB8336784.1"/>
    </source>
</evidence>
<dbReference type="PROSITE" id="PS50011">
    <property type="entry name" value="PROTEIN_KINASE_DOM"/>
    <property type="match status" value="1"/>
</dbReference>
<evidence type="ECO:0000256" key="4">
    <source>
        <dbReference type="ARBA" id="ARBA00022840"/>
    </source>
</evidence>
<dbReference type="InterPro" id="IPR011009">
    <property type="entry name" value="Kinase-like_dom_sf"/>
</dbReference>
<feature type="compositionally biased region" description="Polar residues" evidence="6">
    <location>
        <begin position="306"/>
        <end position="319"/>
    </location>
</feature>
<dbReference type="Gene3D" id="1.10.510.10">
    <property type="entry name" value="Transferase(Phosphotransferase) domain 1"/>
    <property type="match status" value="1"/>
</dbReference>
<keyword evidence="2 5" id="KW-0547">Nucleotide-binding</keyword>
<evidence type="ECO:0000259" key="7">
    <source>
        <dbReference type="PROSITE" id="PS50011"/>
    </source>
</evidence>
<feature type="domain" description="Protein kinase" evidence="7">
    <location>
        <begin position="16"/>
        <end position="268"/>
    </location>
</feature>
<dbReference type="PROSITE" id="PS00107">
    <property type="entry name" value="PROTEIN_KINASE_ATP"/>
    <property type="match status" value="1"/>
</dbReference>
<dbReference type="SMART" id="SM00220">
    <property type="entry name" value="S_TKc"/>
    <property type="match status" value="1"/>
</dbReference>
<protein>
    <submittedName>
        <fullName evidence="8">Serine/threonine-protein kinase</fullName>
    </submittedName>
</protein>
<dbReference type="EMBL" id="JAOZYC010000019">
    <property type="protein sequence ID" value="MEB8336784.1"/>
    <property type="molecule type" value="Genomic_DNA"/>
</dbReference>
<evidence type="ECO:0000256" key="2">
    <source>
        <dbReference type="ARBA" id="ARBA00022741"/>
    </source>
</evidence>
<keyword evidence="3 8" id="KW-0418">Kinase</keyword>
<dbReference type="Proteomes" id="UP001354931">
    <property type="component" value="Unassembled WGS sequence"/>
</dbReference>
<comment type="caution">
    <text evidence="8">The sequence shown here is derived from an EMBL/GenBank/DDBJ whole genome shotgun (WGS) entry which is preliminary data.</text>
</comment>
<keyword evidence="9" id="KW-1185">Reference proteome</keyword>
<dbReference type="InterPro" id="IPR015943">
    <property type="entry name" value="WD40/YVTN_repeat-like_dom_sf"/>
</dbReference>
<gene>
    <name evidence="8" type="ORF">OKJ99_04550</name>
</gene>
<dbReference type="CDD" id="cd14014">
    <property type="entry name" value="STKc_PknB_like"/>
    <property type="match status" value="1"/>
</dbReference>
<dbReference type="Pfam" id="PF13360">
    <property type="entry name" value="PQQ_2"/>
    <property type="match status" value="1"/>
</dbReference>